<feature type="domain" description="Gfo/Idh/MocA-like oxidoreductase N-terminal" evidence="1">
    <location>
        <begin position="12"/>
        <end position="123"/>
    </location>
</feature>
<dbReference type="PANTHER" id="PTHR43249:SF1">
    <property type="entry name" value="D-GLUCOSIDE 3-DEHYDROGENASE"/>
    <property type="match status" value="1"/>
</dbReference>
<name>A0A0Q0REZ2_9ARCH</name>
<evidence type="ECO:0000313" key="2">
    <source>
        <dbReference type="EMBL" id="KQB33646.1"/>
    </source>
</evidence>
<dbReference type="GO" id="GO:0000166">
    <property type="term" value="F:nucleotide binding"/>
    <property type="evidence" value="ECO:0007669"/>
    <property type="project" value="InterPro"/>
</dbReference>
<proteinExistence type="predicted"/>
<dbReference type="EMBL" id="LKBG01000284">
    <property type="protein sequence ID" value="KQB33646.1"/>
    <property type="molecule type" value="Genomic_DNA"/>
</dbReference>
<keyword evidence="3" id="KW-1185">Reference proteome</keyword>
<accession>A0A0Q0REZ2</accession>
<dbReference type="Proteomes" id="UP000050320">
    <property type="component" value="Unassembled WGS sequence"/>
</dbReference>
<evidence type="ECO:0000259" key="1">
    <source>
        <dbReference type="Pfam" id="PF01408"/>
    </source>
</evidence>
<dbReference type="Gene3D" id="3.30.360.10">
    <property type="entry name" value="Dihydrodipicolinate Reductase, domain 2"/>
    <property type="match status" value="1"/>
</dbReference>
<dbReference type="InterPro" id="IPR036291">
    <property type="entry name" value="NAD(P)-bd_dom_sf"/>
</dbReference>
<dbReference type="AlphaFoldDB" id="A0A0Q0REZ2"/>
<gene>
    <name evidence="2" type="ORF">AOG54_06750</name>
</gene>
<comment type="caution">
    <text evidence="2">The sequence shown here is derived from an EMBL/GenBank/DDBJ whole genome shotgun (WGS) entry which is preliminary data.</text>
</comment>
<dbReference type="InterPro" id="IPR000683">
    <property type="entry name" value="Gfo/Idh/MocA-like_OxRdtase_N"/>
</dbReference>
<dbReference type="Pfam" id="PF01408">
    <property type="entry name" value="GFO_IDH_MocA"/>
    <property type="match status" value="1"/>
</dbReference>
<protein>
    <recommendedName>
        <fullName evidence="1">Gfo/Idh/MocA-like oxidoreductase N-terminal domain-containing protein</fullName>
    </recommendedName>
</protein>
<dbReference type="Gene3D" id="3.40.50.720">
    <property type="entry name" value="NAD(P)-binding Rossmann-like Domain"/>
    <property type="match status" value="1"/>
</dbReference>
<sequence length="331" mass="37699">MIIMANNVNNQFNVAIVGYGYIAKYWEDAILRNGKINIVEIYDNKITDKEVNTLKFYKNLSSLLENDKLNTCITCTPTDNHYETAMEVLSSGKNAVIEKPSVLNMHEYNNLLEKAEQNHVFIYNAFHFVYSPEIAWFRNSLNDVFKSHGRIGSLYSYFSDPYYTDGKLKNRALSLLGSWVDSGSNILSMLYSIFEYIAIDSLTLGGQYNGKYSDLFSTAPMMFKDSRNGTGFGHTVTNWVSNSSFKYTDFMFPETNSKIRLNHSQLKVTLSDATGIRVLFSSNENNRLLAHYYGLVDALYQVLLSGKGNEEYWKMVYSTMYALMNGGESNA</sequence>
<evidence type="ECO:0000313" key="3">
    <source>
        <dbReference type="Proteomes" id="UP000050320"/>
    </source>
</evidence>
<dbReference type="PANTHER" id="PTHR43249">
    <property type="entry name" value="UDP-N-ACETYL-2-AMINO-2-DEOXY-D-GLUCURONATE OXIDASE"/>
    <property type="match status" value="1"/>
</dbReference>
<reference evidence="2 3" key="1">
    <citation type="submission" date="2015-09" db="EMBL/GenBank/DDBJ databases">
        <title>Heavy metals and arsenic resistance mechanisms in polyextremophilic archaea of the family Ferroplasmaceae.</title>
        <authorList>
            <person name="Bulaev A.G."/>
            <person name="Kanygina A.V."/>
        </authorList>
    </citation>
    <scope>NUCLEOTIDE SEQUENCE [LARGE SCALE GENOMIC DNA]</scope>
    <source>
        <strain evidence="2 3">VT</strain>
    </source>
</reference>
<dbReference type="SUPFAM" id="SSF51735">
    <property type="entry name" value="NAD(P)-binding Rossmann-fold domains"/>
    <property type="match status" value="1"/>
</dbReference>
<organism evidence="2 3">
    <name type="scientific">Acidiplasma aeolicum</name>
    <dbReference type="NCBI Taxonomy" id="507754"/>
    <lineage>
        <taxon>Archaea</taxon>
        <taxon>Methanobacteriati</taxon>
        <taxon>Thermoplasmatota</taxon>
        <taxon>Thermoplasmata</taxon>
        <taxon>Thermoplasmatales</taxon>
        <taxon>Ferroplasmaceae</taxon>
        <taxon>Acidiplasma</taxon>
    </lineage>
</organism>
<dbReference type="InterPro" id="IPR052515">
    <property type="entry name" value="Gfo/Idh/MocA_Oxidoreductase"/>
</dbReference>